<reference evidence="1 2" key="1">
    <citation type="submission" date="2019-08" db="EMBL/GenBank/DDBJ databases">
        <authorList>
            <person name="Wang G."/>
            <person name="Xu Z."/>
        </authorList>
    </citation>
    <scope>NUCLEOTIDE SEQUENCE [LARGE SCALE GENOMIC DNA]</scope>
    <source>
        <strain evidence="1 2">ZX</strain>
    </source>
</reference>
<dbReference type="EMBL" id="VTOU01000003">
    <property type="protein sequence ID" value="TZG26489.1"/>
    <property type="molecule type" value="Genomic_DNA"/>
</dbReference>
<protein>
    <submittedName>
        <fullName evidence="1">Uncharacterized protein</fullName>
    </submittedName>
</protein>
<proteinExistence type="predicted"/>
<comment type="caution">
    <text evidence="1">The sequence shown here is derived from an EMBL/GenBank/DDBJ whole genome shotgun (WGS) entry which is preliminary data.</text>
</comment>
<evidence type="ECO:0000313" key="1">
    <source>
        <dbReference type="EMBL" id="TZG26489.1"/>
    </source>
</evidence>
<name>A0A5D9C479_9SPHN</name>
<sequence length="75" mass="8913">MAVKNSDAPRRARIEELRAQRWRSEAEQAELKRLMMVQHTFEWRRGERIRRLRLELAELEQQAAAAMSPTLRLVA</sequence>
<organism evidence="1 2">
    <name type="scientific">Sphingomonas montanisoli</name>
    <dbReference type="NCBI Taxonomy" id="2606412"/>
    <lineage>
        <taxon>Bacteria</taxon>
        <taxon>Pseudomonadati</taxon>
        <taxon>Pseudomonadota</taxon>
        <taxon>Alphaproteobacteria</taxon>
        <taxon>Sphingomonadales</taxon>
        <taxon>Sphingomonadaceae</taxon>
        <taxon>Sphingomonas</taxon>
    </lineage>
</organism>
<dbReference type="RefSeq" id="WP_149523291.1">
    <property type="nucleotide sequence ID" value="NZ_VTOU01000003.1"/>
</dbReference>
<dbReference type="Proteomes" id="UP000322077">
    <property type="component" value="Unassembled WGS sequence"/>
</dbReference>
<accession>A0A5D9C479</accession>
<keyword evidence="2" id="KW-1185">Reference proteome</keyword>
<evidence type="ECO:0000313" key="2">
    <source>
        <dbReference type="Proteomes" id="UP000322077"/>
    </source>
</evidence>
<dbReference type="AlphaFoldDB" id="A0A5D9C479"/>
<gene>
    <name evidence="1" type="ORF">FYJ91_16330</name>
</gene>